<evidence type="ECO:0000313" key="6">
    <source>
        <dbReference type="EMBL" id="QUR69356.1"/>
    </source>
</evidence>
<dbReference type="Pfam" id="PF16925">
    <property type="entry name" value="TetR_C_13"/>
    <property type="match status" value="1"/>
</dbReference>
<keyword evidence="3" id="KW-0804">Transcription</keyword>
<dbReference type="EMBL" id="CP046600">
    <property type="protein sequence ID" value="QUR69356.1"/>
    <property type="molecule type" value="Genomic_DNA"/>
</dbReference>
<dbReference type="PRINTS" id="PR00455">
    <property type="entry name" value="HTHTETR"/>
</dbReference>
<keyword evidence="7" id="KW-1185">Reference proteome</keyword>
<dbReference type="InterPro" id="IPR009057">
    <property type="entry name" value="Homeodomain-like_sf"/>
</dbReference>
<name>A0A975PYI7_9MYCO</name>
<reference evidence="6" key="1">
    <citation type="submission" date="2019-12" db="EMBL/GenBank/DDBJ databases">
        <title>Mycobacterium spongiae sp. nov.</title>
        <authorList>
            <person name="Stinear T."/>
        </authorList>
    </citation>
    <scope>NUCLEOTIDE SEQUENCE</scope>
    <source>
        <strain evidence="6">FSD4b-SM</strain>
    </source>
</reference>
<dbReference type="PANTHER" id="PTHR47506">
    <property type="entry name" value="TRANSCRIPTIONAL REGULATORY PROTEIN"/>
    <property type="match status" value="1"/>
</dbReference>
<proteinExistence type="predicted"/>
<dbReference type="InterPro" id="IPR011075">
    <property type="entry name" value="TetR_C"/>
</dbReference>
<evidence type="ECO:0000256" key="2">
    <source>
        <dbReference type="ARBA" id="ARBA00023125"/>
    </source>
</evidence>
<dbReference type="Gene3D" id="1.10.357.10">
    <property type="entry name" value="Tetracycline Repressor, domain 2"/>
    <property type="match status" value="1"/>
</dbReference>
<evidence type="ECO:0000259" key="5">
    <source>
        <dbReference type="PROSITE" id="PS50977"/>
    </source>
</evidence>
<dbReference type="PROSITE" id="PS50977">
    <property type="entry name" value="HTH_TETR_2"/>
    <property type="match status" value="1"/>
</dbReference>
<dbReference type="SUPFAM" id="SSF48498">
    <property type="entry name" value="Tetracyclin repressor-like, C-terminal domain"/>
    <property type="match status" value="1"/>
</dbReference>
<evidence type="ECO:0000256" key="4">
    <source>
        <dbReference type="PROSITE-ProRule" id="PRU00335"/>
    </source>
</evidence>
<evidence type="ECO:0000313" key="7">
    <source>
        <dbReference type="Proteomes" id="UP000682202"/>
    </source>
</evidence>
<dbReference type="PANTHER" id="PTHR47506:SF6">
    <property type="entry name" value="HTH-TYPE TRANSCRIPTIONAL REPRESSOR NEMR"/>
    <property type="match status" value="1"/>
</dbReference>
<sequence length="202" mass="21933">MRTADSVPERLLNAGLSLFHERGYNGTGVQQITLAAGVPKGSFYNYYSGKESLAIAALHRYNSGIPIPTLFDTSVGGPAARIRAHFEALRETFAASGYRNGCLMGKFAMELADASERTRTTLEEMFHTWQSSIASVLAEAQYAGEIANRCEPAILAEYLLQGWQGAVLATLVTKRQETLDAYFNTTFDVVLAARDVAPAANT</sequence>
<protein>
    <submittedName>
        <fullName evidence="6">TetR family transcriptional regulator</fullName>
    </submittedName>
</protein>
<dbReference type="AlphaFoldDB" id="A0A975PYI7"/>
<dbReference type="GO" id="GO:0003677">
    <property type="term" value="F:DNA binding"/>
    <property type="evidence" value="ECO:0007669"/>
    <property type="project" value="UniProtKB-UniRule"/>
</dbReference>
<gene>
    <name evidence="6" type="ORF">F6B93_21830</name>
</gene>
<evidence type="ECO:0000256" key="3">
    <source>
        <dbReference type="ARBA" id="ARBA00023163"/>
    </source>
</evidence>
<keyword evidence="1" id="KW-0805">Transcription regulation</keyword>
<keyword evidence="2 4" id="KW-0238">DNA-binding</keyword>
<dbReference type="RefSeq" id="WP_211696943.1">
    <property type="nucleotide sequence ID" value="NZ_CP046600.1"/>
</dbReference>
<dbReference type="SUPFAM" id="SSF46689">
    <property type="entry name" value="Homeodomain-like"/>
    <property type="match status" value="1"/>
</dbReference>
<feature type="DNA-binding region" description="H-T-H motif" evidence="4">
    <location>
        <begin position="28"/>
        <end position="47"/>
    </location>
</feature>
<organism evidence="6 7">
    <name type="scientific">Mycobacterium spongiae</name>
    <dbReference type="NCBI Taxonomy" id="886343"/>
    <lineage>
        <taxon>Bacteria</taxon>
        <taxon>Bacillati</taxon>
        <taxon>Actinomycetota</taxon>
        <taxon>Actinomycetes</taxon>
        <taxon>Mycobacteriales</taxon>
        <taxon>Mycobacteriaceae</taxon>
        <taxon>Mycobacterium</taxon>
    </lineage>
</organism>
<evidence type="ECO:0000256" key="1">
    <source>
        <dbReference type="ARBA" id="ARBA00023015"/>
    </source>
</evidence>
<dbReference type="KEGG" id="mspg:F6B93_21830"/>
<dbReference type="InterPro" id="IPR001647">
    <property type="entry name" value="HTH_TetR"/>
</dbReference>
<dbReference type="Proteomes" id="UP000682202">
    <property type="component" value="Chromosome"/>
</dbReference>
<feature type="domain" description="HTH tetR-type" evidence="5">
    <location>
        <begin position="5"/>
        <end position="65"/>
    </location>
</feature>
<accession>A0A975PYI7</accession>
<dbReference type="Pfam" id="PF00440">
    <property type="entry name" value="TetR_N"/>
    <property type="match status" value="1"/>
</dbReference>
<dbReference type="InterPro" id="IPR036271">
    <property type="entry name" value="Tet_transcr_reg_TetR-rel_C_sf"/>
</dbReference>